<dbReference type="CDD" id="cd07153">
    <property type="entry name" value="Fur_like"/>
    <property type="match status" value="1"/>
</dbReference>
<reference evidence="8 9" key="1">
    <citation type="journal article" date="2014" name="Genome Biol. Evol.">
        <title>Acetic acid bacteria genomes reveal functional traits for adaptation to life in insect guts.</title>
        <authorList>
            <person name="Chouaia B."/>
            <person name="Gaiarsa S."/>
            <person name="Crotti E."/>
            <person name="Comandatore F."/>
            <person name="Degli Esposti M."/>
            <person name="Ricci I."/>
            <person name="Alma A."/>
            <person name="Favia G."/>
            <person name="Bandi C."/>
            <person name="Daffonchio D."/>
        </authorList>
    </citation>
    <scope>NUCLEOTIDE SEQUENCE [LARGE SCALE GENOMIC DNA]</scope>
    <source>
        <strain evidence="9">AM169</strain>
    </source>
</reference>
<proteinExistence type="inferred from homology"/>
<name>A0A7U7G4D5_9PROT</name>
<keyword evidence="5" id="KW-0238">DNA-binding</keyword>
<dbReference type="Gene3D" id="3.30.1490.190">
    <property type="match status" value="1"/>
</dbReference>
<keyword evidence="4" id="KW-0805">Transcription regulation</keyword>
<accession>A0A7U7G4D5</accession>
<feature type="binding site" evidence="7">
    <location>
        <position position="186"/>
    </location>
    <ligand>
        <name>Zn(2+)</name>
        <dbReference type="ChEBI" id="CHEBI:29105"/>
    </ligand>
</feature>
<dbReference type="Pfam" id="PF01475">
    <property type="entry name" value="FUR"/>
    <property type="match status" value="1"/>
</dbReference>
<dbReference type="InterPro" id="IPR036388">
    <property type="entry name" value="WH-like_DNA-bd_sf"/>
</dbReference>
<comment type="caution">
    <text evidence="8">The sequence shown here is derived from an EMBL/GenBank/DDBJ whole genome shotgun (WGS) entry which is preliminary data.</text>
</comment>
<evidence type="ECO:0000256" key="3">
    <source>
        <dbReference type="ARBA" id="ARBA00022833"/>
    </source>
</evidence>
<dbReference type="Proteomes" id="UP000027590">
    <property type="component" value="Unassembled WGS sequence"/>
</dbReference>
<evidence type="ECO:0000256" key="2">
    <source>
        <dbReference type="ARBA" id="ARBA00022491"/>
    </source>
</evidence>
<dbReference type="PANTHER" id="PTHR33202:SF6">
    <property type="entry name" value="ZINC UPTAKE REGULATION PROTEIN"/>
    <property type="match status" value="1"/>
</dbReference>
<dbReference type="GO" id="GO:0008270">
    <property type="term" value="F:zinc ion binding"/>
    <property type="evidence" value="ECO:0007669"/>
    <property type="project" value="TreeGrafter"/>
</dbReference>
<reference evidence="8 9" key="2">
    <citation type="journal article" date="2014" name="PLoS ONE">
        <title>Evolution of mitochondria reconstructed from the energy metabolism of living bacteria.</title>
        <authorList>
            <person name="Degli Esposti M."/>
            <person name="Chouaia B."/>
            <person name="Comandatore F."/>
            <person name="Crotti E."/>
            <person name="Sassera D."/>
            <person name="Lievens P.M."/>
            <person name="Daffonchio D."/>
            <person name="Bandi C."/>
        </authorList>
    </citation>
    <scope>NUCLEOTIDE SEQUENCE [LARGE SCALE GENOMIC DNA]</scope>
    <source>
        <strain evidence="9">AM169</strain>
    </source>
</reference>
<dbReference type="PANTHER" id="PTHR33202">
    <property type="entry name" value="ZINC UPTAKE REGULATION PROTEIN"/>
    <property type="match status" value="1"/>
</dbReference>
<gene>
    <name evidence="8" type="ORF">SACS_0199</name>
</gene>
<dbReference type="GO" id="GO:1900376">
    <property type="term" value="P:regulation of secondary metabolite biosynthetic process"/>
    <property type="evidence" value="ECO:0007669"/>
    <property type="project" value="TreeGrafter"/>
</dbReference>
<keyword evidence="7" id="KW-0479">Metal-binding</keyword>
<comment type="similarity">
    <text evidence="1">Belongs to the Fur family.</text>
</comment>
<dbReference type="InterPro" id="IPR043135">
    <property type="entry name" value="Fur_C"/>
</dbReference>
<dbReference type="Gene3D" id="1.10.10.10">
    <property type="entry name" value="Winged helix-like DNA-binding domain superfamily/Winged helix DNA-binding domain"/>
    <property type="match status" value="1"/>
</dbReference>
<dbReference type="GO" id="GO:0000976">
    <property type="term" value="F:transcription cis-regulatory region binding"/>
    <property type="evidence" value="ECO:0007669"/>
    <property type="project" value="TreeGrafter"/>
</dbReference>
<evidence type="ECO:0000256" key="6">
    <source>
        <dbReference type="ARBA" id="ARBA00023163"/>
    </source>
</evidence>
<keyword evidence="3 7" id="KW-0862">Zinc</keyword>
<evidence type="ECO:0000256" key="1">
    <source>
        <dbReference type="ARBA" id="ARBA00007957"/>
    </source>
</evidence>
<dbReference type="GO" id="GO:0005829">
    <property type="term" value="C:cytosol"/>
    <property type="evidence" value="ECO:0007669"/>
    <property type="project" value="TreeGrafter"/>
</dbReference>
<dbReference type="InterPro" id="IPR002481">
    <property type="entry name" value="FUR"/>
</dbReference>
<evidence type="ECO:0000313" key="8">
    <source>
        <dbReference type="EMBL" id="CDG32937.1"/>
    </source>
</evidence>
<sequence length="195" mass="21694">MPLGRATIGWYGMKAAHGKPDRMEEPGGPAFSRDVMARLEEATCWCRHHGQKLTPVRRLVLGLVLSETRPLGAYDILSLLRAYQPRAVPPTVYRALDFLLEQGLIHRIERLSAFVGCHHRLDCEEHCTSHGAWGAHRAQFLICRSCGQVQELEQDVVAAVLLQSARGQGFRAEAATVEIEGVCARCAGERKVREN</sequence>
<organism evidence="8 9">
    <name type="scientific">Parasaccharibacter apium</name>
    <dbReference type="NCBI Taxonomy" id="1510841"/>
    <lineage>
        <taxon>Bacteria</taxon>
        <taxon>Pseudomonadati</taxon>
        <taxon>Pseudomonadota</taxon>
        <taxon>Alphaproteobacteria</taxon>
        <taxon>Acetobacterales</taxon>
        <taxon>Acetobacteraceae</taxon>
        <taxon>Parasaccharibacter</taxon>
    </lineage>
</organism>
<feature type="binding site" evidence="7">
    <location>
        <position position="183"/>
    </location>
    <ligand>
        <name>Zn(2+)</name>
        <dbReference type="ChEBI" id="CHEBI:29105"/>
    </ligand>
</feature>
<keyword evidence="2" id="KW-0678">Repressor</keyword>
<evidence type="ECO:0000256" key="5">
    <source>
        <dbReference type="ARBA" id="ARBA00023125"/>
    </source>
</evidence>
<dbReference type="SUPFAM" id="SSF46785">
    <property type="entry name" value="Winged helix' DNA-binding domain"/>
    <property type="match status" value="1"/>
</dbReference>
<protein>
    <submittedName>
        <fullName evidence="8">Zinc uptake regulation protein ZUR</fullName>
    </submittedName>
</protein>
<comment type="cofactor">
    <cofactor evidence="7">
        <name>Zn(2+)</name>
        <dbReference type="ChEBI" id="CHEBI:29105"/>
    </cofactor>
    <text evidence="7">Binds 1 zinc ion per subunit.</text>
</comment>
<dbReference type="GO" id="GO:0045892">
    <property type="term" value="P:negative regulation of DNA-templated transcription"/>
    <property type="evidence" value="ECO:0007669"/>
    <property type="project" value="TreeGrafter"/>
</dbReference>
<feature type="binding site" evidence="7">
    <location>
        <position position="143"/>
    </location>
    <ligand>
        <name>Zn(2+)</name>
        <dbReference type="ChEBI" id="CHEBI:29105"/>
    </ligand>
</feature>
<evidence type="ECO:0000256" key="4">
    <source>
        <dbReference type="ARBA" id="ARBA00023015"/>
    </source>
</evidence>
<evidence type="ECO:0000313" key="9">
    <source>
        <dbReference type="Proteomes" id="UP000027590"/>
    </source>
</evidence>
<dbReference type="AlphaFoldDB" id="A0A7U7G4D5"/>
<feature type="binding site" evidence="7">
    <location>
        <position position="146"/>
    </location>
    <ligand>
        <name>Zn(2+)</name>
        <dbReference type="ChEBI" id="CHEBI:29105"/>
    </ligand>
</feature>
<dbReference type="InterPro" id="IPR036390">
    <property type="entry name" value="WH_DNA-bd_sf"/>
</dbReference>
<dbReference type="GO" id="GO:0003700">
    <property type="term" value="F:DNA-binding transcription factor activity"/>
    <property type="evidence" value="ECO:0007669"/>
    <property type="project" value="InterPro"/>
</dbReference>
<evidence type="ECO:0000256" key="7">
    <source>
        <dbReference type="PIRSR" id="PIRSR602481-1"/>
    </source>
</evidence>
<dbReference type="EMBL" id="CBLY010000002">
    <property type="protein sequence ID" value="CDG32937.1"/>
    <property type="molecule type" value="Genomic_DNA"/>
</dbReference>
<keyword evidence="6" id="KW-0804">Transcription</keyword>